<protein>
    <submittedName>
        <fullName evidence="1">Uncharacterized protein</fullName>
    </submittedName>
</protein>
<dbReference type="RefSeq" id="WP_258777547.1">
    <property type="nucleotide sequence ID" value="NZ_JANUGP010000004.1"/>
</dbReference>
<accession>A0ABT2AY47</accession>
<comment type="caution">
    <text evidence="1">The sequence shown here is derived from an EMBL/GenBank/DDBJ whole genome shotgun (WGS) entry which is preliminary data.</text>
</comment>
<name>A0ABT2AY47_9ACTN</name>
<gene>
    <name evidence="1" type="ORF">NX794_08040</name>
</gene>
<dbReference type="EMBL" id="JANUGP010000004">
    <property type="protein sequence ID" value="MCS0601181.1"/>
    <property type="molecule type" value="Genomic_DNA"/>
</dbReference>
<keyword evidence="2" id="KW-1185">Reference proteome</keyword>
<dbReference type="Proteomes" id="UP001205612">
    <property type="component" value="Unassembled WGS sequence"/>
</dbReference>
<evidence type="ECO:0000313" key="1">
    <source>
        <dbReference type="EMBL" id="MCS0601181.1"/>
    </source>
</evidence>
<proteinExistence type="predicted"/>
<reference evidence="1 2" key="1">
    <citation type="submission" date="2022-08" db="EMBL/GenBank/DDBJ databases">
        <authorList>
            <person name="Somphong A."/>
            <person name="Phongsopitanun W."/>
        </authorList>
    </citation>
    <scope>NUCLEOTIDE SEQUENCE [LARGE SCALE GENOMIC DNA]</scope>
    <source>
        <strain evidence="1 2">LP11</strain>
    </source>
</reference>
<sequence length="138" mass="14673">MEDDLSIFIQTAGTTVVALMASTAFSSAKSAVLGLWARLRPGEMATIAADLEATRATLIQGASDALTVQNLAHAWQQRLAPLLSVESDAAALRRALAAVSTDDPVQERLLARTIRMTAKANHGTNFQAGRDQYNVVGH</sequence>
<evidence type="ECO:0000313" key="2">
    <source>
        <dbReference type="Proteomes" id="UP001205612"/>
    </source>
</evidence>
<organism evidence="1 2">
    <name type="scientific">Streptomyces pyxinicus</name>
    <dbReference type="NCBI Taxonomy" id="2970331"/>
    <lineage>
        <taxon>Bacteria</taxon>
        <taxon>Bacillati</taxon>
        <taxon>Actinomycetota</taxon>
        <taxon>Actinomycetes</taxon>
        <taxon>Kitasatosporales</taxon>
        <taxon>Streptomycetaceae</taxon>
        <taxon>Streptomyces</taxon>
    </lineage>
</organism>